<evidence type="ECO:0000313" key="8">
    <source>
        <dbReference type="EMBL" id="RPB06907.1"/>
    </source>
</evidence>
<evidence type="ECO:0000256" key="2">
    <source>
        <dbReference type="ARBA" id="ARBA00022670"/>
    </source>
</evidence>
<dbReference type="InterPro" id="IPR008758">
    <property type="entry name" value="Peptidase_S28"/>
</dbReference>
<dbReference type="InterPro" id="IPR029058">
    <property type="entry name" value="AB_hydrolase_fold"/>
</dbReference>
<evidence type="ECO:0000256" key="4">
    <source>
        <dbReference type="ARBA" id="ARBA00022801"/>
    </source>
</evidence>
<organism evidence="8 9">
    <name type="scientific">Morchella conica CCBAS932</name>
    <dbReference type="NCBI Taxonomy" id="1392247"/>
    <lineage>
        <taxon>Eukaryota</taxon>
        <taxon>Fungi</taxon>
        <taxon>Dikarya</taxon>
        <taxon>Ascomycota</taxon>
        <taxon>Pezizomycotina</taxon>
        <taxon>Pezizomycetes</taxon>
        <taxon>Pezizales</taxon>
        <taxon>Morchellaceae</taxon>
        <taxon>Morchella</taxon>
    </lineage>
</organism>
<comment type="similarity">
    <text evidence="1">Belongs to the peptidase S28 family.</text>
</comment>
<dbReference type="EMBL" id="ML119207">
    <property type="protein sequence ID" value="RPB06907.1"/>
    <property type="molecule type" value="Genomic_DNA"/>
</dbReference>
<dbReference type="GO" id="GO:0016614">
    <property type="term" value="F:oxidoreductase activity, acting on CH-OH group of donors"/>
    <property type="evidence" value="ECO:0007669"/>
    <property type="project" value="InterPro"/>
</dbReference>
<evidence type="ECO:0000256" key="3">
    <source>
        <dbReference type="ARBA" id="ARBA00022729"/>
    </source>
</evidence>
<dbReference type="SUPFAM" id="SSF53474">
    <property type="entry name" value="alpha/beta-Hydrolases"/>
    <property type="match status" value="1"/>
</dbReference>
<dbReference type="GO" id="GO:0050660">
    <property type="term" value="F:flavin adenine dinucleotide binding"/>
    <property type="evidence" value="ECO:0007669"/>
    <property type="project" value="InterPro"/>
</dbReference>
<dbReference type="GO" id="GO:0006508">
    <property type="term" value="P:proteolysis"/>
    <property type="evidence" value="ECO:0007669"/>
    <property type="project" value="UniProtKB-KW"/>
</dbReference>
<dbReference type="PROSITE" id="PS00624">
    <property type="entry name" value="GMC_OXRED_2"/>
    <property type="match status" value="1"/>
</dbReference>
<dbReference type="PANTHER" id="PTHR11010">
    <property type="entry name" value="PROTEASE S28 PRO-X CARBOXYPEPTIDASE-RELATED"/>
    <property type="match status" value="1"/>
</dbReference>
<dbReference type="Proteomes" id="UP000277580">
    <property type="component" value="Unassembled WGS sequence"/>
</dbReference>
<name>A0A3N4K8Q6_9PEZI</name>
<reference evidence="8 9" key="1">
    <citation type="journal article" date="2018" name="Nat. Ecol. Evol.">
        <title>Pezizomycetes genomes reveal the molecular basis of ectomycorrhizal truffle lifestyle.</title>
        <authorList>
            <person name="Murat C."/>
            <person name="Payen T."/>
            <person name="Noel B."/>
            <person name="Kuo A."/>
            <person name="Morin E."/>
            <person name="Chen J."/>
            <person name="Kohler A."/>
            <person name="Krizsan K."/>
            <person name="Balestrini R."/>
            <person name="Da Silva C."/>
            <person name="Montanini B."/>
            <person name="Hainaut M."/>
            <person name="Levati E."/>
            <person name="Barry K.W."/>
            <person name="Belfiori B."/>
            <person name="Cichocki N."/>
            <person name="Clum A."/>
            <person name="Dockter R.B."/>
            <person name="Fauchery L."/>
            <person name="Guy J."/>
            <person name="Iotti M."/>
            <person name="Le Tacon F."/>
            <person name="Lindquist E.A."/>
            <person name="Lipzen A."/>
            <person name="Malagnac F."/>
            <person name="Mello A."/>
            <person name="Molinier V."/>
            <person name="Miyauchi S."/>
            <person name="Poulain J."/>
            <person name="Riccioni C."/>
            <person name="Rubini A."/>
            <person name="Sitrit Y."/>
            <person name="Splivallo R."/>
            <person name="Traeger S."/>
            <person name="Wang M."/>
            <person name="Zifcakova L."/>
            <person name="Wipf D."/>
            <person name="Zambonelli A."/>
            <person name="Paolocci F."/>
            <person name="Nowrousian M."/>
            <person name="Ottonello S."/>
            <person name="Baldrian P."/>
            <person name="Spatafora J.W."/>
            <person name="Henrissat B."/>
            <person name="Nagy L.G."/>
            <person name="Aury J.M."/>
            <person name="Wincker P."/>
            <person name="Grigoriev I.V."/>
            <person name="Bonfante P."/>
            <person name="Martin F.M."/>
        </authorList>
    </citation>
    <scope>NUCLEOTIDE SEQUENCE [LARGE SCALE GENOMIC DNA]</scope>
    <source>
        <strain evidence="8 9">CCBAS932</strain>
    </source>
</reference>
<protein>
    <recommendedName>
        <fullName evidence="7">Glucose-methanol-choline oxidoreductase N-terminal domain-containing protein</fullName>
    </recommendedName>
</protein>
<accession>A0A3N4K8Q6</accession>
<feature type="chain" id="PRO_5017931099" description="Glucose-methanol-choline oxidoreductase N-terminal domain-containing protein" evidence="6">
    <location>
        <begin position="30"/>
        <end position="594"/>
    </location>
</feature>
<dbReference type="GO" id="GO:0070008">
    <property type="term" value="F:serine-type exopeptidase activity"/>
    <property type="evidence" value="ECO:0007669"/>
    <property type="project" value="InterPro"/>
</dbReference>
<dbReference type="OrthoDB" id="1735038at2759"/>
<dbReference type="InterPro" id="IPR000172">
    <property type="entry name" value="GMC_OxRdtase_N"/>
</dbReference>
<dbReference type="Gene3D" id="3.40.50.1820">
    <property type="entry name" value="alpha/beta hydrolase"/>
    <property type="match status" value="2"/>
</dbReference>
<keyword evidence="4" id="KW-0378">Hydrolase</keyword>
<evidence type="ECO:0000313" key="9">
    <source>
        <dbReference type="Proteomes" id="UP000277580"/>
    </source>
</evidence>
<dbReference type="Pfam" id="PF05577">
    <property type="entry name" value="Peptidase_S28"/>
    <property type="match status" value="1"/>
</dbReference>
<dbReference type="InParanoid" id="A0A3N4K8Q6"/>
<proteinExistence type="inferred from homology"/>
<keyword evidence="2" id="KW-0645">Protease</keyword>
<feature type="domain" description="Glucose-methanol-choline oxidoreductase N-terminal" evidence="7">
    <location>
        <begin position="564"/>
        <end position="578"/>
    </location>
</feature>
<dbReference type="PANTHER" id="PTHR11010:SF109">
    <property type="entry name" value="PEPTIDASE, FAMILY S28, PUTATIVE (AFU_ORTHOLOGUE AFUA_4G03790)-RELATED"/>
    <property type="match status" value="1"/>
</dbReference>
<keyword evidence="3 6" id="KW-0732">Signal</keyword>
<keyword evidence="5" id="KW-0325">Glycoprotein</keyword>
<sequence>MMATSPLYHHITHGKYLFPLLFLALTVRAQVRWQFRKPQHTQTNVTDNSTVSNDDITMFTVTLPVDHNGTTTETFENRYWVDDSYWVEGGPIMLFDIGEVNAETNLPYLNVSHQTAQARANSGLLILWEHRYYGRSLPALPATVLPDDLNAYYKFHTIEQALEDVAMFARTFTWGSATVSPGHVPWVFVGGSYPGARAAWARKRNPDIWYAALASSAVVHEAPENQYYYQATLNGPRERGYGACADDMVAMAAWVESADDAAIIDWLMALGNTSEAAAALFDPASLSDNLNVYMTTALGTPLTEYQNYALQNGTGARGDLAYFCGLMAQLSSDGAEGGVFSALSEKEAIAAAPASCGWLYRLKAGPVQAPDHELDRRGEGSGGCHLCGECEECIQFLNSNFVSWNYQVCTDFANTVTVPETGGGLYPHRFTSLEALHDLRCKEPFNLTAMPGSDNNERYGGWAMQSSNTFFVDGQYDPWRPATVNSQVPEGHGRMRTEEVPLAGEVLKGSIFAMVVEGGAHYPDLGGGWNLSGKPAFDLWNKAFSMWLPAFQVHEVSNVTAGPGAGWSSRLLCTSGVGGNSRFKPTWAGGDTDT</sequence>
<feature type="signal peptide" evidence="6">
    <location>
        <begin position="1"/>
        <end position="29"/>
    </location>
</feature>
<evidence type="ECO:0000256" key="6">
    <source>
        <dbReference type="SAM" id="SignalP"/>
    </source>
</evidence>
<evidence type="ECO:0000259" key="7">
    <source>
        <dbReference type="PROSITE" id="PS00624"/>
    </source>
</evidence>
<keyword evidence="9" id="KW-1185">Reference proteome</keyword>
<dbReference type="AlphaFoldDB" id="A0A3N4K8Q6"/>
<evidence type="ECO:0000256" key="1">
    <source>
        <dbReference type="ARBA" id="ARBA00011079"/>
    </source>
</evidence>
<gene>
    <name evidence="8" type="ORF">P167DRAFT_568906</name>
</gene>
<dbReference type="GO" id="GO:0008239">
    <property type="term" value="F:dipeptidyl-peptidase activity"/>
    <property type="evidence" value="ECO:0007669"/>
    <property type="project" value="TreeGrafter"/>
</dbReference>
<evidence type="ECO:0000256" key="5">
    <source>
        <dbReference type="ARBA" id="ARBA00023180"/>
    </source>
</evidence>